<keyword evidence="2" id="KW-1185">Reference proteome</keyword>
<sequence>MTTFGFSVFLLLIAVISSFVLKRSKNAARRPLPPGPIGLPILGYLPFLGDNLQEKFAELADAYGPIYKLWLGRKLYVVVSSPALVKEIVREKDLEFANRDPNIAARILSYGGKDIAFANYGSYWRTMRKLFVKEVMSTRSLEACYDLRLQTVRKSVSEVYQMVGSPIDIGELALRTMIGSVITMLWGISIGREKGDSVNSEFKTVMVKLMELVSKPNVSDFFPVLSRLDLQGIARQAREVNLRFDRFLDSIIRSATEGEARRLSDHPNRDQRKDLLQLLLALEIENEDGTPRTASNNQEIKGILMDIVIGGTDTTAAMVEWVMAELLHHKDAMEKVMEQLTEVVGVNSMVQEHCLPKLKYLEAVVKETFRLHPALPLVVPRSPDSSCVVGGYTIPKGSTVFLNAAYIHTDPKLWDKPLDFVPERFLEDPSEYDFSGNNFVYLPFGSGRRICPGLPLAEKMLMFMLANFLHSFHWELPEGTELEFSNNVGIVSKKSRPLVVIPRPRLMDQELYK</sequence>
<evidence type="ECO:0000313" key="2">
    <source>
        <dbReference type="Proteomes" id="UP001057402"/>
    </source>
</evidence>
<accession>A0ACB9QYS9</accession>
<name>A0ACB9QYS9_9MYRT</name>
<gene>
    <name evidence="1" type="ORF">MLD38_018741</name>
</gene>
<organism evidence="1 2">
    <name type="scientific">Melastoma candidum</name>
    <dbReference type="NCBI Taxonomy" id="119954"/>
    <lineage>
        <taxon>Eukaryota</taxon>
        <taxon>Viridiplantae</taxon>
        <taxon>Streptophyta</taxon>
        <taxon>Embryophyta</taxon>
        <taxon>Tracheophyta</taxon>
        <taxon>Spermatophyta</taxon>
        <taxon>Magnoliopsida</taxon>
        <taxon>eudicotyledons</taxon>
        <taxon>Gunneridae</taxon>
        <taxon>Pentapetalae</taxon>
        <taxon>rosids</taxon>
        <taxon>malvids</taxon>
        <taxon>Myrtales</taxon>
        <taxon>Melastomataceae</taxon>
        <taxon>Melastomatoideae</taxon>
        <taxon>Melastomateae</taxon>
        <taxon>Melastoma</taxon>
    </lineage>
</organism>
<protein>
    <submittedName>
        <fullName evidence="1">Uncharacterized protein</fullName>
    </submittedName>
</protein>
<dbReference type="Proteomes" id="UP001057402">
    <property type="component" value="Chromosome 5"/>
</dbReference>
<reference evidence="2" key="1">
    <citation type="journal article" date="2023" name="Front. Plant Sci.">
        <title>Chromosomal-level genome assembly of Melastoma candidum provides insights into trichome evolution.</title>
        <authorList>
            <person name="Zhong Y."/>
            <person name="Wu W."/>
            <person name="Sun C."/>
            <person name="Zou P."/>
            <person name="Liu Y."/>
            <person name="Dai S."/>
            <person name="Zhou R."/>
        </authorList>
    </citation>
    <scope>NUCLEOTIDE SEQUENCE [LARGE SCALE GENOMIC DNA]</scope>
</reference>
<proteinExistence type="predicted"/>
<dbReference type="EMBL" id="CM042884">
    <property type="protein sequence ID" value="KAI4370383.1"/>
    <property type="molecule type" value="Genomic_DNA"/>
</dbReference>
<comment type="caution">
    <text evidence="1">The sequence shown here is derived from an EMBL/GenBank/DDBJ whole genome shotgun (WGS) entry which is preliminary data.</text>
</comment>
<evidence type="ECO:0000313" key="1">
    <source>
        <dbReference type="EMBL" id="KAI4370383.1"/>
    </source>
</evidence>